<feature type="transmembrane region" description="Helical" evidence="6">
    <location>
        <begin position="351"/>
        <end position="377"/>
    </location>
</feature>
<dbReference type="InterPro" id="IPR007603">
    <property type="entry name" value="Choline_transptr-like"/>
</dbReference>
<evidence type="ECO:0000256" key="6">
    <source>
        <dbReference type="RuleBase" id="RU368066"/>
    </source>
</evidence>
<dbReference type="AlphaFoldDB" id="A0A250XT37"/>
<feature type="transmembrane region" description="Helical" evidence="6">
    <location>
        <begin position="258"/>
        <end position="278"/>
    </location>
</feature>
<evidence type="ECO:0000256" key="1">
    <source>
        <dbReference type="ARBA" id="ARBA00004141"/>
    </source>
</evidence>
<feature type="transmembrane region" description="Helical" evidence="6">
    <location>
        <begin position="12"/>
        <end position="29"/>
    </location>
</feature>
<gene>
    <name evidence="8" type="ORF">CEUSTIGMA_g13647.t1</name>
</gene>
<evidence type="ECO:0000256" key="5">
    <source>
        <dbReference type="ARBA" id="ARBA00023136"/>
    </source>
</evidence>
<dbReference type="PANTHER" id="PTHR12385">
    <property type="entry name" value="CHOLINE TRANSPORTER-LIKE (SLC FAMILY 44)"/>
    <property type="match status" value="1"/>
</dbReference>
<feature type="region of interest" description="Disordered" evidence="7">
    <location>
        <begin position="623"/>
        <end position="643"/>
    </location>
</feature>
<feature type="transmembrane region" description="Helical" evidence="6">
    <location>
        <begin position="96"/>
        <end position="114"/>
    </location>
</feature>
<feature type="region of interest" description="Disordered" evidence="7">
    <location>
        <begin position="582"/>
        <end position="602"/>
    </location>
</feature>
<keyword evidence="5 6" id="KW-0472">Membrane</keyword>
<comment type="function">
    <text evidence="6">Choline transporter.</text>
</comment>
<dbReference type="Proteomes" id="UP000232323">
    <property type="component" value="Unassembled WGS sequence"/>
</dbReference>
<keyword evidence="9" id="KW-1185">Reference proteome</keyword>
<name>A0A250XT37_9CHLO</name>
<evidence type="ECO:0000256" key="2">
    <source>
        <dbReference type="ARBA" id="ARBA00007168"/>
    </source>
</evidence>
<evidence type="ECO:0000256" key="3">
    <source>
        <dbReference type="ARBA" id="ARBA00022692"/>
    </source>
</evidence>
<dbReference type="Pfam" id="PF04515">
    <property type="entry name" value="Choline_transpo"/>
    <property type="match status" value="1"/>
</dbReference>
<comment type="similarity">
    <text evidence="2 6">Belongs to the CTL (choline transporter-like) family.</text>
</comment>
<feature type="transmembrane region" description="Helical" evidence="6">
    <location>
        <begin position="134"/>
        <end position="163"/>
    </location>
</feature>
<accession>A0A250XT37</accession>
<keyword evidence="3 6" id="KW-0812">Transmembrane</keyword>
<evidence type="ECO:0000256" key="7">
    <source>
        <dbReference type="SAM" id="MobiDB-lite"/>
    </source>
</evidence>
<dbReference type="OrthoDB" id="420519at2759"/>
<keyword evidence="4 6" id="KW-1133">Transmembrane helix</keyword>
<evidence type="ECO:0000313" key="8">
    <source>
        <dbReference type="EMBL" id="GAX86234.1"/>
    </source>
</evidence>
<evidence type="ECO:0000313" key="9">
    <source>
        <dbReference type="Proteomes" id="UP000232323"/>
    </source>
</evidence>
<proteinExistence type="inferred from homology"/>
<dbReference type="GO" id="GO:0005886">
    <property type="term" value="C:plasma membrane"/>
    <property type="evidence" value="ECO:0007669"/>
    <property type="project" value="UniProtKB-SubCell"/>
</dbReference>
<dbReference type="PANTHER" id="PTHR12385:SF98">
    <property type="entry name" value="CHOLINE TRANSPORTER-LIKE PROTEIN"/>
    <property type="match status" value="1"/>
</dbReference>
<dbReference type="GO" id="GO:0022857">
    <property type="term" value="F:transmembrane transporter activity"/>
    <property type="evidence" value="ECO:0007669"/>
    <property type="project" value="UniProtKB-UniRule"/>
</dbReference>
<dbReference type="EMBL" id="BEGY01000248">
    <property type="protein sequence ID" value="GAX86234.1"/>
    <property type="molecule type" value="Genomic_DNA"/>
</dbReference>
<feature type="transmembrane region" description="Helical" evidence="6">
    <location>
        <begin position="389"/>
        <end position="413"/>
    </location>
</feature>
<comment type="caution">
    <text evidence="8">The sequence shown here is derived from an EMBL/GenBank/DDBJ whole genome shotgun (WGS) entry which is preliminary data.</text>
</comment>
<evidence type="ECO:0000256" key="4">
    <source>
        <dbReference type="ARBA" id="ARBA00022989"/>
    </source>
</evidence>
<comment type="subcellular location">
    <subcellularLocation>
        <location evidence="6">Cell membrane</location>
        <topology evidence="6">Multi-pass membrane protein</topology>
    </subcellularLocation>
    <subcellularLocation>
        <location evidence="1">Membrane</location>
        <topology evidence="1">Multi-pass membrane protein</topology>
    </subcellularLocation>
</comment>
<sequence length="643" mass="69113">MVLAMQTGEAYIMVLALQSSEVLIMVLAMQTGKASIMVLAMQSSEVLIMVLAMQTGKASIMVLDMQSSEVLIMVMVMQTGEVSIMVSAMQTGHVSLAYMSFTGAAALALCYIIYSDSVKVVARLLSVSAHALKAMPNLILVVTGIKMCLLIFSSLVVAAGALARANGEAIANPLRGHSPGKIRECVSPSGDIVTCCVWHASTWTTPYLYFASLTLAWTIMLSFEVKVFTVAGAVGQWYFTPAGAKVPGAGLKSLKHALGPSLGSLSFASAILAVLKYIRIVLNRFKKEREWDDLAVRSSLWDCCSSCVINLLQFLTRFATVYMAMTGSSFLQSGSEVVSLLKRNAMDAYGVWWLPPMVLYFTSVALSICSGFVVYIILDDPFNLNPFDYFGQIEVVVVSLAAAALCWLTLYFITTILLHIVDAVFVCYAFDRDYNLCSQPEVHEVYAHLPGAGGCPGDAYLVTHPDGTMAYAPQMNNHFNYPFQGLNYQYSVQSPCGSPMHPDRILHHQQFDSSGPAAFYGSRASRYPVVQPAGLGYGELYDAAAGSSSTGLNALDDGLRGPANPSGSIMFEATGGAAGCWYQPSTQQSRPPPGPSPLYYSPSFNAEQAHLAQEVAKGLRNKGDLVDNGTLPQPATALVPSGK</sequence>
<feature type="transmembrane region" description="Helical" evidence="6">
    <location>
        <begin position="207"/>
        <end position="238"/>
    </location>
</feature>
<organism evidence="8 9">
    <name type="scientific">Chlamydomonas eustigma</name>
    <dbReference type="NCBI Taxonomy" id="1157962"/>
    <lineage>
        <taxon>Eukaryota</taxon>
        <taxon>Viridiplantae</taxon>
        <taxon>Chlorophyta</taxon>
        <taxon>core chlorophytes</taxon>
        <taxon>Chlorophyceae</taxon>
        <taxon>CS clade</taxon>
        <taxon>Chlamydomonadales</taxon>
        <taxon>Chlamydomonadaceae</taxon>
        <taxon>Chlamydomonas</taxon>
    </lineage>
</organism>
<reference evidence="8 9" key="1">
    <citation type="submission" date="2017-08" db="EMBL/GenBank/DDBJ databases">
        <title>Acidophilic green algal genome provides insights into adaptation to an acidic environment.</title>
        <authorList>
            <person name="Hirooka S."/>
            <person name="Hirose Y."/>
            <person name="Kanesaki Y."/>
            <person name="Higuchi S."/>
            <person name="Fujiwara T."/>
            <person name="Onuma R."/>
            <person name="Era A."/>
            <person name="Ohbayashi R."/>
            <person name="Uzuka A."/>
            <person name="Nozaki H."/>
            <person name="Yoshikawa H."/>
            <person name="Miyagishima S.Y."/>
        </authorList>
    </citation>
    <scope>NUCLEOTIDE SEQUENCE [LARGE SCALE GENOMIC DNA]</scope>
    <source>
        <strain evidence="8 9">NIES-2499</strain>
    </source>
</reference>
<protein>
    <recommendedName>
        <fullName evidence="6">Choline transporter-like protein</fullName>
    </recommendedName>
</protein>